<dbReference type="AlphaFoldDB" id="A0A6G7YFB3"/>
<proteinExistence type="predicted"/>
<dbReference type="KEGG" id="npi:G7071_08620"/>
<reference evidence="3 4" key="1">
    <citation type="submission" date="2020-03" db="EMBL/GenBank/DDBJ databases">
        <title>Nocardioides sp. nov., isolated from fish.</title>
        <authorList>
            <person name="Hyun D.-W."/>
            <person name="Bae J.-W."/>
        </authorList>
    </citation>
    <scope>NUCLEOTIDE SEQUENCE [LARGE SCALE GENOMIC DNA]</scope>
    <source>
        <strain evidence="3 4">HDW12A</strain>
    </source>
</reference>
<evidence type="ECO:0000313" key="3">
    <source>
        <dbReference type="EMBL" id="QIK75495.1"/>
    </source>
</evidence>
<evidence type="ECO:0000313" key="4">
    <source>
        <dbReference type="Proteomes" id="UP000502035"/>
    </source>
</evidence>
<keyword evidence="4" id="KW-1185">Reference proteome</keyword>
<dbReference type="Proteomes" id="UP000502035">
    <property type="component" value="Chromosome"/>
</dbReference>
<evidence type="ECO:0000259" key="2">
    <source>
        <dbReference type="Pfam" id="PF09922"/>
    </source>
</evidence>
<sequence length="140" mass="14490">MIGLVLALATLLTTLSAQHDDEPVVFAPTSAAEVRDSYDLGAGELLVDLSRVEDVEGLEGRVVTIDAALGELEVVVPEGMDVSVEATTGIGGVELFGDETGGVGGMREALLDGGEDVPDMRILIDLGVGQVTVREAGEQR</sequence>
<feature type="chain" id="PRO_5038361441" evidence="1">
    <location>
        <begin position="20"/>
        <end position="140"/>
    </location>
</feature>
<dbReference type="RefSeq" id="WP_166317434.1">
    <property type="nucleotide sequence ID" value="NZ_CP049866.1"/>
</dbReference>
<feature type="signal peptide" evidence="1">
    <location>
        <begin position="1"/>
        <end position="19"/>
    </location>
</feature>
<protein>
    <submittedName>
        <fullName evidence="3">Cell wall-active antibiotics response protein</fullName>
    </submittedName>
</protein>
<dbReference type="EMBL" id="CP049866">
    <property type="protein sequence ID" value="QIK75495.1"/>
    <property type="molecule type" value="Genomic_DNA"/>
</dbReference>
<evidence type="ECO:0000256" key="1">
    <source>
        <dbReference type="SAM" id="SignalP"/>
    </source>
</evidence>
<dbReference type="Pfam" id="PF09922">
    <property type="entry name" value="LiaF-like_C"/>
    <property type="match status" value="1"/>
</dbReference>
<dbReference type="InterPro" id="IPR024425">
    <property type="entry name" value="LiaF-like_C"/>
</dbReference>
<accession>A0A6G7YFB3</accession>
<feature type="domain" description="Cell wall-active antibiotics response LiaF-like C-terminal" evidence="2">
    <location>
        <begin position="40"/>
        <end position="133"/>
    </location>
</feature>
<organism evidence="3 4">
    <name type="scientific">Nocardioides piscis</name>
    <dbReference type="NCBI Taxonomy" id="2714938"/>
    <lineage>
        <taxon>Bacteria</taxon>
        <taxon>Bacillati</taxon>
        <taxon>Actinomycetota</taxon>
        <taxon>Actinomycetes</taxon>
        <taxon>Propionibacteriales</taxon>
        <taxon>Nocardioidaceae</taxon>
        <taxon>Nocardioides</taxon>
    </lineage>
</organism>
<name>A0A6G7YFB3_9ACTN</name>
<keyword evidence="1" id="KW-0732">Signal</keyword>
<gene>
    <name evidence="3" type="ORF">G7071_08620</name>
</gene>